<dbReference type="InterPro" id="IPR000866">
    <property type="entry name" value="AhpC/TSA"/>
</dbReference>
<dbReference type="SUPFAM" id="SSF52833">
    <property type="entry name" value="Thioredoxin-like"/>
    <property type="match status" value="1"/>
</dbReference>
<keyword evidence="3" id="KW-1015">Disulfide bond</keyword>
<dbReference type="InterPro" id="IPR050553">
    <property type="entry name" value="Thioredoxin_ResA/DsbE_sf"/>
</dbReference>
<comment type="subcellular location">
    <subcellularLocation>
        <location evidence="1">Cell envelope</location>
    </subcellularLocation>
</comment>
<dbReference type="PANTHER" id="PTHR42852:SF6">
    <property type="entry name" value="THIOL:DISULFIDE INTERCHANGE PROTEIN DSBE"/>
    <property type="match status" value="1"/>
</dbReference>
<dbReference type="GO" id="GO:0016853">
    <property type="term" value="F:isomerase activity"/>
    <property type="evidence" value="ECO:0007669"/>
    <property type="project" value="UniProtKB-KW"/>
</dbReference>
<dbReference type="EMBL" id="FWYB01000022">
    <property type="protein sequence ID" value="SMD17206.1"/>
    <property type="molecule type" value="Genomic_DNA"/>
</dbReference>
<keyword evidence="4" id="KW-0676">Redox-active center</keyword>
<evidence type="ECO:0000313" key="7">
    <source>
        <dbReference type="Proteomes" id="UP000192678"/>
    </source>
</evidence>
<dbReference type="Proteomes" id="UP000192678">
    <property type="component" value="Unassembled WGS sequence"/>
</dbReference>
<evidence type="ECO:0000256" key="1">
    <source>
        <dbReference type="ARBA" id="ARBA00004196"/>
    </source>
</evidence>
<dbReference type="GO" id="GO:0030313">
    <property type="term" value="C:cell envelope"/>
    <property type="evidence" value="ECO:0007669"/>
    <property type="project" value="UniProtKB-SubCell"/>
</dbReference>
<sequence length="368" mass="41213">MKLKYIGLAAILLIAQTVIGIAQTKSSIGYTLTGTVKGIANGEVVLNEYNAKTRMSTKVNTGKLRNGKFVMKGKLSGPKMMSLSFKPGNWGTQIFMENAAISVKVDTAGAQHYDYTKYGSDKGAMLKNVKVTGSTSHADFIGYEIKTKGGKGKEEIFNAQLNYIRPFIAKNPSSVAGIYMLSNHYMFNSGIPLTDLEKLMVTFSGAAKESVYFSNIMQDIDERRAVLPGNYAEDFTLLQGDSTKFTLSSTRGKYVMIDFWASWCKPCREAIPHWKEVYAKYKDKGFEIVSVTNDSRWNDWIKAMDVEQMPWIQTIDEFPVKNMPARVVSKYKHGTIPLYVLLDKEGKILVKSGNEEDIDHKLAEIFKN</sequence>
<dbReference type="Gene3D" id="3.40.30.10">
    <property type="entry name" value="Glutaredoxin"/>
    <property type="match status" value="1"/>
</dbReference>
<name>A0A1W2F6R4_9SPHI</name>
<dbReference type="Pfam" id="PF00578">
    <property type="entry name" value="AhpC-TSA"/>
    <property type="match status" value="1"/>
</dbReference>
<evidence type="ECO:0000259" key="5">
    <source>
        <dbReference type="PROSITE" id="PS51352"/>
    </source>
</evidence>
<dbReference type="OrthoDB" id="1069091at2"/>
<proteinExistence type="predicted"/>
<evidence type="ECO:0000256" key="3">
    <source>
        <dbReference type="ARBA" id="ARBA00023157"/>
    </source>
</evidence>
<evidence type="ECO:0000256" key="4">
    <source>
        <dbReference type="ARBA" id="ARBA00023284"/>
    </source>
</evidence>
<gene>
    <name evidence="6" type="ORF">SAMN04488101_12216</name>
</gene>
<keyword evidence="7" id="KW-1185">Reference proteome</keyword>
<evidence type="ECO:0000256" key="2">
    <source>
        <dbReference type="ARBA" id="ARBA00022748"/>
    </source>
</evidence>
<dbReference type="GO" id="GO:0017004">
    <property type="term" value="P:cytochrome complex assembly"/>
    <property type="evidence" value="ECO:0007669"/>
    <property type="project" value="UniProtKB-KW"/>
</dbReference>
<dbReference type="GO" id="GO:0016491">
    <property type="term" value="F:oxidoreductase activity"/>
    <property type="evidence" value="ECO:0007669"/>
    <property type="project" value="InterPro"/>
</dbReference>
<evidence type="ECO:0000313" key="6">
    <source>
        <dbReference type="EMBL" id="SMD17206.1"/>
    </source>
</evidence>
<dbReference type="InterPro" id="IPR036249">
    <property type="entry name" value="Thioredoxin-like_sf"/>
</dbReference>
<dbReference type="PANTHER" id="PTHR42852">
    <property type="entry name" value="THIOL:DISULFIDE INTERCHANGE PROTEIN DSBE"/>
    <property type="match status" value="1"/>
</dbReference>
<dbReference type="STRING" id="475255.SAMN04488101_12216"/>
<dbReference type="RefSeq" id="WP_084292242.1">
    <property type="nucleotide sequence ID" value="NZ_FWYB01000022.1"/>
</dbReference>
<dbReference type="InterPro" id="IPR025380">
    <property type="entry name" value="DUF4369"/>
</dbReference>
<dbReference type="PROSITE" id="PS51352">
    <property type="entry name" value="THIOREDOXIN_2"/>
    <property type="match status" value="1"/>
</dbReference>
<dbReference type="GO" id="GO:0016209">
    <property type="term" value="F:antioxidant activity"/>
    <property type="evidence" value="ECO:0007669"/>
    <property type="project" value="InterPro"/>
</dbReference>
<keyword evidence="6" id="KW-0413">Isomerase</keyword>
<feature type="domain" description="Thioredoxin" evidence="5">
    <location>
        <begin position="226"/>
        <end position="368"/>
    </location>
</feature>
<protein>
    <submittedName>
        <fullName evidence="6">Thiol-disulfide isomerase or thioredoxin</fullName>
    </submittedName>
</protein>
<dbReference type="AlphaFoldDB" id="A0A1W2F6R4"/>
<keyword evidence="2" id="KW-0201">Cytochrome c-type biogenesis</keyword>
<organism evidence="6 7">
    <name type="scientific">Pedobacter nyackensis</name>
    <dbReference type="NCBI Taxonomy" id="475255"/>
    <lineage>
        <taxon>Bacteria</taxon>
        <taxon>Pseudomonadati</taxon>
        <taxon>Bacteroidota</taxon>
        <taxon>Sphingobacteriia</taxon>
        <taxon>Sphingobacteriales</taxon>
        <taxon>Sphingobacteriaceae</taxon>
        <taxon>Pedobacter</taxon>
    </lineage>
</organism>
<dbReference type="Pfam" id="PF14289">
    <property type="entry name" value="DUF4369"/>
    <property type="match status" value="1"/>
</dbReference>
<dbReference type="CDD" id="cd02966">
    <property type="entry name" value="TlpA_like_family"/>
    <property type="match status" value="1"/>
</dbReference>
<reference evidence="6 7" key="1">
    <citation type="submission" date="2017-04" db="EMBL/GenBank/DDBJ databases">
        <authorList>
            <person name="Afonso C.L."/>
            <person name="Miller P.J."/>
            <person name="Scott M.A."/>
            <person name="Spackman E."/>
            <person name="Goraichik I."/>
            <person name="Dimitrov K.M."/>
            <person name="Suarez D.L."/>
            <person name="Swayne D.E."/>
        </authorList>
    </citation>
    <scope>NUCLEOTIDE SEQUENCE [LARGE SCALE GENOMIC DNA]</scope>
    <source>
        <strain evidence="6 7">DSM 19625</strain>
    </source>
</reference>
<accession>A0A1W2F6R4</accession>
<dbReference type="InterPro" id="IPR013766">
    <property type="entry name" value="Thioredoxin_domain"/>
</dbReference>